<feature type="repeat" description="TPR" evidence="3">
    <location>
        <begin position="326"/>
        <end position="359"/>
    </location>
</feature>
<name>A2DZB0_TRIV3</name>
<dbReference type="SUPFAM" id="SSF48452">
    <property type="entry name" value="TPR-like"/>
    <property type="match status" value="1"/>
</dbReference>
<evidence type="ECO:0000256" key="2">
    <source>
        <dbReference type="ARBA" id="ARBA00023242"/>
    </source>
</evidence>
<evidence type="ECO:0000256" key="3">
    <source>
        <dbReference type="PROSITE-ProRule" id="PRU00339"/>
    </source>
</evidence>
<dbReference type="GO" id="GO:0010468">
    <property type="term" value="P:regulation of gene expression"/>
    <property type="evidence" value="ECO:0000318"/>
    <property type="project" value="GO_Central"/>
</dbReference>
<dbReference type="AlphaFoldDB" id="A2DZB0"/>
<dbReference type="eggNOG" id="KOG1124">
    <property type="taxonomic scope" value="Eukaryota"/>
</dbReference>
<evidence type="ECO:0000256" key="1">
    <source>
        <dbReference type="ARBA" id="ARBA00004123"/>
    </source>
</evidence>
<dbReference type="InParanoid" id="A2DZB0"/>
<dbReference type="GO" id="GO:0031490">
    <property type="term" value="F:chromatin DNA binding"/>
    <property type="evidence" value="ECO:0000318"/>
    <property type="project" value="GO_Central"/>
</dbReference>
<dbReference type="Pfam" id="PF13432">
    <property type="entry name" value="TPR_16"/>
    <property type="match status" value="1"/>
</dbReference>
<comment type="subcellular location">
    <subcellularLocation>
        <location evidence="1">Nucleus</location>
    </subcellularLocation>
</comment>
<dbReference type="OrthoDB" id="418911at2759"/>
<keyword evidence="2" id="KW-0539">Nucleus</keyword>
<keyword evidence="3" id="KW-0802">TPR repeat</keyword>
<dbReference type="EMBL" id="DS113273">
    <property type="protein sequence ID" value="EAY14239.1"/>
    <property type="molecule type" value="Genomic_DNA"/>
</dbReference>
<dbReference type="InterPro" id="IPR011990">
    <property type="entry name" value="TPR-like_helical_dom_sf"/>
</dbReference>
<dbReference type="SMART" id="SM00028">
    <property type="entry name" value="TPR"/>
    <property type="match status" value="6"/>
</dbReference>
<accession>A2DZB0</accession>
<dbReference type="InterPro" id="IPR051630">
    <property type="entry name" value="Corepressor-Demethylase"/>
</dbReference>
<evidence type="ECO:0000313" key="4">
    <source>
        <dbReference type="EMBL" id="EAY14239.1"/>
    </source>
</evidence>
<proteinExistence type="predicted"/>
<dbReference type="SMR" id="A2DZB0"/>
<dbReference type="RefSeq" id="XP_001326462.1">
    <property type="nucleotide sequence ID" value="XM_001326427.1"/>
</dbReference>
<dbReference type="KEGG" id="tva:4772227"/>
<dbReference type="Proteomes" id="UP000001542">
    <property type="component" value="Unassembled WGS sequence"/>
</dbReference>
<organism evidence="4 5">
    <name type="scientific">Trichomonas vaginalis (strain ATCC PRA-98 / G3)</name>
    <dbReference type="NCBI Taxonomy" id="412133"/>
    <lineage>
        <taxon>Eukaryota</taxon>
        <taxon>Metamonada</taxon>
        <taxon>Parabasalia</taxon>
        <taxon>Trichomonadida</taxon>
        <taxon>Trichomonadidae</taxon>
        <taxon>Trichomonas</taxon>
    </lineage>
</organism>
<dbReference type="VEuPathDB" id="TrichDB:TVAG_486820"/>
<dbReference type="PANTHER" id="PTHR14017">
    <property type="entry name" value="LYSINE-SPECIFIC DEMETHYLASE"/>
    <property type="match status" value="1"/>
</dbReference>
<evidence type="ECO:0000313" key="5">
    <source>
        <dbReference type="Proteomes" id="UP000001542"/>
    </source>
</evidence>
<dbReference type="STRING" id="5722.A2DZB0"/>
<dbReference type="InterPro" id="IPR019734">
    <property type="entry name" value="TPR_rpt"/>
</dbReference>
<dbReference type="PANTHER" id="PTHR14017:SF1">
    <property type="entry name" value="LD02225P"/>
    <property type="match status" value="1"/>
</dbReference>
<dbReference type="GO" id="GO:0005634">
    <property type="term" value="C:nucleus"/>
    <property type="evidence" value="ECO:0007669"/>
    <property type="project" value="UniProtKB-SubCell"/>
</dbReference>
<dbReference type="PROSITE" id="PS50005">
    <property type="entry name" value="TPR"/>
    <property type="match status" value="2"/>
</dbReference>
<feature type="repeat" description="TPR" evidence="3">
    <location>
        <begin position="81"/>
        <end position="114"/>
    </location>
</feature>
<dbReference type="GO" id="GO:0000978">
    <property type="term" value="F:RNA polymerase II cis-regulatory region sequence-specific DNA binding"/>
    <property type="evidence" value="ECO:0000318"/>
    <property type="project" value="GO_Central"/>
</dbReference>
<gene>
    <name evidence="4" type="ORF">TVAG_486820</name>
</gene>
<dbReference type="VEuPathDB" id="TrichDB:TVAGG3_1017390"/>
<sequence>MNTKLDQCCHSFEEVFSKAAEIAKLMGNKECCKLSANRALSYNPTNAKIKTMNPYLSNIATTVSVIMNTRFQIVKENGNLYQNWITLGHCYLILGDFPNAYASYAYSFELHPENNDPLLAYAYGVIFQHFGYVQRSLQSWSNIPSNGSIYFEPDLRFRQAISFRNNQQFDEALRLFNKVSEKPPTTLTADDVLFQIAYTHQIRGDRELAKTIYFSLLKKHPNSIPLHQQYAWFAYRYLDCQDAEAIIDSTLQRYPQDPIINVIGGLFSMLINKTDRAYNLYKSSHPYTVENAGFWCALGELYYKNEQLKDSQSSFKRALQICYDIPEAWLNVGFIAEQQNNIEEAITLYQSGLEYTGSPLLNEAANNVKNGRKGVTQLAKLNEERIFIDIPKQFANEYGSCPPFIQGSDIGANIDVTPLYIFPKSPLEDSA</sequence>
<reference evidence="4" key="1">
    <citation type="submission" date="2006-10" db="EMBL/GenBank/DDBJ databases">
        <authorList>
            <person name="Amadeo P."/>
            <person name="Zhao Q."/>
            <person name="Wortman J."/>
            <person name="Fraser-Liggett C."/>
            <person name="Carlton J."/>
        </authorList>
    </citation>
    <scope>NUCLEOTIDE SEQUENCE</scope>
    <source>
        <strain evidence="4">G3</strain>
    </source>
</reference>
<protein>
    <submittedName>
        <fullName evidence="4">TPR Domain containing protein</fullName>
    </submittedName>
</protein>
<reference evidence="4" key="2">
    <citation type="journal article" date="2007" name="Science">
        <title>Draft genome sequence of the sexually transmitted pathogen Trichomonas vaginalis.</title>
        <authorList>
            <person name="Carlton J.M."/>
            <person name="Hirt R.P."/>
            <person name="Silva J.C."/>
            <person name="Delcher A.L."/>
            <person name="Schatz M."/>
            <person name="Zhao Q."/>
            <person name="Wortman J.R."/>
            <person name="Bidwell S.L."/>
            <person name="Alsmark U.C.M."/>
            <person name="Besteiro S."/>
            <person name="Sicheritz-Ponten T."/>
            <person name="Noel C.J."/>
            <person name="Dacks J.B."/>
            <person name="Foster P.G."/>
            <person name="Simillion C."/>
            <person name="Van de Peer Y."/>
            <person name="Miranda-Saavedra D."/>
            <person name="Barton G.J."/>
            <person name="Westrop G.D."/>
            <person name="Mueller S."/>
            <person name="Dessi D."/>
            <person name="Fiori P.L."/>
            <person name="Ren Q."/>
            <person name="Paulsen I."/>
            <person name="Zhang H."/>
            <person name="Bastida-Corcuera F.D."/>
            <person name="Simoes-Barbosa A."/>
            <person name="Brown M.T."/>
            <person name="Hayes R.D."/>
            <person name="Mukherjee M."/>
            <person name="Okumura C.Y."/>
            <person name="Schneider R."/>
            <person name="Smith A.J."/>
            <person name="Vanacova S."/>
            <person name="Villalvazo M."/>
            <person name="Haas B.J."/>
            <person name="Pertea M."/>
            <person name="Feldblyum T.V."/>
            <person name="Utterback T.R."/>
            <person name="Shu C.L."/>
            <person name="Osoegawa K."/>
            <person name="de Jong P.J."/>
            <person name="Hrdy I."/>
            <person name="Horvathova L."/>
            <person name="Zubacova Z."/>
            <person name="Dolezal P."/>
            <person name="Malik S.B."/>
            <person name="Logsdon J.M. Jr."/>
            <person name="Henze K."/>
            <person name="Gupta A."/>
            <person name="Wang C.C."/>
            <person name="Dunne R.L."/>
            <person name="Upcroft J.A."/>
            <person name="Upcroft P."/>
            <person name="White O."/>
            <person name="Salzberg S.L."/>
            <person name="Tang P."/>
            <person name="Chiu C.-H."/>
            <person name="Lee Y.-S."/>
            <person name="Embley T.M."/>
            <person name="Coombs G.H."/>
            <person name="Mottram J.C."/>
            <person name="Tachezy J."/>
            <person name="Fraser-Liggett C.M."/>
            <person name="Johnson P.J."/>
        </authorList>
    </citation>
    <scope>NUCLEOTIDE SEQUENCE [LARGE SCALE GENOMIC DNA]</scope>
    <source>
        <strain evidence="4">G3</strain>
    </source>
</reference>
<dbReference type="Pfam" id="PF13174">
    <property type="entry name" value="TPR_6"/>
    <property type="match status" value="2"/>
</dbReference>
<dbReference type="Gene3D" id="1.25.40.10">
    <property type="entry name" value="Tetratricopeptide repeat domain"/>
    <property type="match status" value="1"/>
</dbReference>
<keyword evidence="5" id="KW-1185">Reference proteome</keyword>